<name>A0A1M4ZYI3_9HYPH</name>
<dbReference type="InterPro" id="IPR025226">
    <property type="entry name" value="DUF4170"/>
</dbReference>
<evidence type="ECO:0008006" key="3">
    <source>
        <dbReference type="Google" id="ProtNLM"/>
    </source>
</evidence>
<organism evidence="1 2">
    <name type="scientific">Kaistia soli DSM 19436</name>
    <dbReference type="NCBI Taxonomy" id="1122133"/>
    <lineage>
        <taxon>Bacteria</taxon>
        <taxon>Pseudomonadati</taxon>
        <taxon>Pseudomonadota</taxon>
        <taxon>Alphaproteobacteria</taxon>
        <taxon>Hyphomicrobiales</taxon>
        <taxon>Kaistiaceae</taxon>
        <taxon>Kaistia</taxon>
    </lineage>
</organism>
<dbReference type="Gene3D" id="3.30.70.2400">
    <property type="entry name" value="Uncharacterised protein PF13773, DUF4170"/>
    <property type="match status" value="1"/>
</dbReference>
<dbReference type="Pfam" id="PF13773">
    <property type="entry name" value="DUF4170"/>
    <property type="match status" value="1"/>
</dbReference>
<protein>
    <recommendedName>
        <fullName evidence="3">DUF4170 domain-containing protein</fullName>
    </recommendedName>
</protein>
<dbReference type="Proteomes" id="UP000184485">
    <property type="component" value="Unassembled WGS sequence"/>
</dbReference>
<gene>
    <name evidence="1" type="ORF">SAMN02745157_1957</name>
</gene>
<dbReference type="STRING" id="1122133.SAMN02745157_1957"/>
<sequence length="63" mass="7268">MQPSRFWIVGGEYVSTAFDTLIEGSERVVGPFGERRKAEDAWRRLSEDNRSQCCVRFTIAAER</sequence>
<dbReference type="EMBL" id="FQUP01000001">
    <property type="protein sequence ID" value="SHF23041.1"/>
    <property type="molecule type" value="Genomic_DNA"/>
</dbReference>
<keyword evidence="2" id="KW-1185">Reference proteome</keyword>
<dbReference type="RefSeq" id="WP_073052442.1">
    <property type="nucleotide sequence ID" value="NZ_FQUP01000001.1"/>
</dbReference>
<evidence type="ECO:0000313" key="1">
    <source>
        <dbReference type="EMBL" id="SHF23041.1"/>
    </source>
</evidence>
<proteinExistence type="predicted"/>
<dbReference type="OrthoDB" id="9800646at2"/>
<accession>A0A1M4ZYI3</accession>
<evidence type="ECO:0000313" key="2">
    <source>
        <dbReference type="Proteomes" id="UP000184485"/>
    </source>
</evidence>
<reference evidence="1 2" key="1">
    <citation type="submission" date="2016-11" db="EMBL/GenBank/DDBJ databases">
        <authorList>
            <person name="Jaros S."/>
            <person name="Januszkiewicz K."/>
            <person name="Wedrychowicz H."/>
        </authorList>
    </citation>
    <scope>NUCLEOTIDE SEQUENCE [LARGE SCALE GENOMIC DNA]</scope>
    <source>
        <strain evidence="1 2">DSM 19436</strain>
    </source>
</reference>
<dbReference type="AlphaFoldDB" id="A0A1M4ZYI3"/>